<proteinExistence type="predicted"/>
<dbReference type="WBParaSite" id="EVEC_0000139701-mRNA-1">
    <property type="protein sequence ID" value="EVEC_0000139701-mRNA-1"/>
    <property type="gene ID" value="EVEC_0000139701"/>
</dbReference>
<keyword evidence="2" id="KW-1185">Reference proteome</keyword>
<accession>A0A0N4UVD5</accession>
<dbReference type="Proteomes" id="UP000274131">
    <property type="component" value="Unassembled WGS sequence"/>
</dbReference>
<dbReference type="EMBL" id="UXUI01007169">
    <property type="protein sequence ID" value="VDD85962.1"/>
    <property type="molecule type" value="Genomic_DNA"/>
</dbReference>
<reference evidence="3" key="1">
    <citation type="submission" date="2017-02" db="UniProtKB">
        <authorList>
            <consortium name="WormBaseParasite"/>
        </authorList>
    </citation>
    <scope>IDENTIFICATION</scope>
</reference>
<dbReference type="AlphaFoldDB" id="A0A0N4UVD5"/>
<reference evidence="1 2" key="2">
    <citation type="submission" date="2018-10" db="EMBL/GenBank/DDBJ databases">
        <authorList>
            <consortium name="Pathogen Informatics"/>
        </authorList>
    </citation>
    <scope>NUCLEOTIDE SEQUENCE [LARGE SCALE GENOMIC DNA]</scope>
</reference>
<evidence type="ECO:0000313" key="1">
    <source>
        <dbReference type="EMBL" id="VDD85962.1"/>
    </source>
</evidence>
<protein>
    <submittedName>
        <fullName evidence="3">Kinesin motor domain-containing protein</fullName>
    </submittedName>
</protein>
<sequence length="76" mass="8726">MTSIGAVEDHFEDVLEAERTFERKKEVQKEPSRFLCSVRLQPAKVDKVAIESSRIYAENLRETDDLEKNSLALVES</sequence>
<evidence type="ECO:0000313" key="2">
    <source>
        <dbReference type="Proteomes" id="UP000274131"/>
    </source>
</evidence>
<evidence type="ECO:0000313" key="3">
    <source>
        <dbReference type="WBParaSite" id="EVEC_0000139701-mRNA-1"/>
    </source>
</evidence>
<organism evidence="3">
    <name type="scientific">Enterobius vermicularis</name>
    <name type="common">Human pinworm</name>
    <dbReference type="NCBI Taxonomy" id="51028"/>
    <lineage>
        <taxon>Eukaryota</taxon>
        <taxon>Metazoa</taxon>
        <taxon>Ecdysozoa</taxon>
        <taxon>Nematoda</taxon>
        <taxon>Chromadorea</taxon>
        <taxon>Rhabditida</taxon>
        <taxon>Spirurina</taxon>
        <taxon>Oxyuridomorpha</taxon>
        <taxon>Oxyuroidea</taxon>
        <taxon>Oxyuridae</taxon>
        <taxon>Enterobius</taxon>
    </lineage>
</organism>
<name>A0A0N4UVD5_ENTVE</name>
<gene>
    <name evidence="1" type="ORF">EVEC_LOCUS1105</name>
</gene>